<sequence>MWTVIVLLYFLSGLVQGKPGLTIEPTAVVNDFIRPSPGPLFVGIASLVGNALGLPPLVQPPALVAPPASTSQLSLPSSKPSSTTNLISSTTSGTPTFSSSAQSLSLITPISSDILTLSQASDSGESTPTVVSSIPSDSGAVTATSAISTVNVTATGASSSDTSAHAPNSKALLVGAILGSLVPFLVVAALVFFLWRRRRIRHQVDKMNVTFYPDQMMAIPSKSLAPSDWVAFDDGSSLTPSALVSRDIPDSSLVQIRPLFQSLTTITTITTASDLDQIEPPSCVESGTFSETSDIAGQ</sequence>
<evidence type="ECO:0000256" key="1">
    <source>
        <dbReference type="SAM" id="MobiDB-lite"/>
    </source>
</evidence>
<protein>
    <recommendedName>
        <fullName evidence="6">Mid2 domain-containing protein</fullName>
    </recommendedName>
</protein>
<keyword evidence="2" id="KW-1133">Transmembrane helix</keyword>
<dbReference type="Proteomes" id="UP000799118">
    <property type="component" value="Unassembled WGS sequence"/>
</dbReference>
<proteinExistence type="predicted"/>
<keyword evidence="2" id="KW-0812">Transmembrane</keyword>
<accession>A0A6A4HQ62</accession>
<evidence type="ECO:0000313" key="5">
    <source>
        <dbReference type="Proteomes" id="UP000799118"/>
    </source>
</evidence>
<evidence type="ECO:0000256" key="3">
    <source>
        <dbReference type="SAM" id="SignalP"/>
    </source>
</evidence>
<dbReference type="EMBL" id="ML769449">
    <property type="protein sequence ID" value="KAE9401162.1"/>
    <property type="molecule type" value="Genomic_DNA"/>
</dbReference>
<gene>
    <name evidence="4" type="ORF">BT96DRAFT_974928</name>
</gene>
<organism evidence="4 5">
    <name type="scientific">Gymnopus androsaceus JB14</name>
    <dbReference type="NCBI Taxonomy" id="1447944"/>
    <lineage>
        <taxon>Eukaryota</taxon>
        <taxon>Fungi</taxon>
        <taxon>Dikarya</taxon>
        <taxon>Basidiomycota</taxon>
        <taxon>Agaricomycotina</taxon>
        <taxon>Agaricomycetes</taxon>
        <taxon>Agaricomycetidae</taxon>
        <taxon>Agaricales</taxon>
        <taxon>Marasmiineae</taxon>
        <taxon>Omphalotaceae</taxon>
        <taxon>Gymnopus</taxon>
    </lineage>
</organism>
<evidence type="ECO:0000313" key="4">
    <source>
        <dbReference type="EMBL" id="KAE9401162.1"/>
    </source>
</evidence>
<reference evidence="4" key="1">
    <citation type="journal article" date="2019" name="Environ. Microbiol.">
        <title>Fungal ecological strategies reflected in gene transcription - a case study of two litter decomposers.</title>
        <authorList>
            <person name="Barbi F."/>
            <person name="Kohler A."/>
            <person name="Barry K."/>
            <person name="Baskaran P."/>
            <person name="Daum C."/>
            <person name="Fauchery L."/>
            <person name="Ihrmark K."/>
            <person name="Kuo A."/>
            <person name="LaButti K."/>
            <person name="Lipzen A."/>
            <person name="Morin E."/>
            <person name="Grigoriev I.V."/>
            <person name="Henrissat B."/>
            <person name="Lindahl B."/>
            <person name="Martin F."/>
        </authorList>
    </citation>
    <scope>NUCLEOTIDE SEQUENCE</scope>
    <source>
        <strain evidence="4">JB14</strain>
    </source>
</reference>
<evidence type="ECO:0000256" key="2">
    <source>
        <dbReference type="SAM" id="Phobius"/>
    </source>
</evidence>
<keyword evidence="2" id="KW-0472">Membrane</keyword>
<feature type="transmembrane region" description="Helical" evidence="2">
    <location>
        <begin position="171"/>
        <end position="195"/>
    </location>
</feature>
<keyword evidence="5" id="KW-1185">Reference proteome</keyword>
<dbReference type="CDD" id="cd12087">
    <property type="entry name" value="TM_EGFR-like"/>
    <property type="match status" value="1"/>
</dbReference>
<feature type="region of interest" description="Disordered" evidence="1">
    <location>
        <begin position="68"/>
        <end position="100"/>
    </location>
</feature>
<feature type="chain" id="PRO_5025511285" description="Mid2 domain-containing protein" evidence="3">
    <location>
        <begin position="18"/>
        <end position="298"/>
    </location>
</feature>
<evidence type="ECO:0008006" key="6">
    <source>
        <dbReference type="Google" id="ProtNLM"/>
    </source>
</evidence>
<name>A0A6A4HQ62_9AGAR</name>
<feature type="signal peptide" evidence="3">
    <location>
        <begin position="1"/>
        <end position="17"/>
    </location>
</feature>
<keyword evidence="3" id="KW-0732">Signal</keyword>
<dbReference type="AlphaFoldDB" id="A0A6A4HQ62"/>